<feature type="signal peptide" evidence="1">
    <location>
        <begin position="1"/>
        <end position="20"/>
    </location>
</feature>
<proteinExistence type="predicted"/>
<gene>
    <name evidence="2" type="ORF">BBD42_30320</name>
</gene>
<organism evidence="2">
    <name type="scientific">Paenibacillus sp. BIHB 4019</name>
    <dbReference type="NCBI Taxonomy" id="1870819"/>
    <lineage>
        <taxon>Bacteria</taxon>
        <taxon>Bacillati</taxon>
        <taxon>Bacillota</taxon>
        <taxon>Bacilli</taxon>
        <taxon>Bacillales</taxon>
        <taxon>Paenibacillaceae</taxon>
        <taxon>Paenibacillus</taxon>
    </lineage>
</organism>
<evidence type="ECO:0000313" key="2">
    <source>
        <dbReference type="EMBL" id="ANY70314.1"/>
    </source>
</evidence>
<dbReference type="EMBL" id="CP016808">
    <property type="protein sequence ID" value="ANY70314.1"/>
    <property type="molecule type" value="Genomic_DNA"/>
</dbReference>
<evidence type="ECO:0000256" key="1">
    <source>
        <dbReference type="SAM" id="SignalP"/>
    </source>
</evidence>
<protein>
    <recommendedName>
        <fullName evidence="3">DUF4362 domain-containing protein</fullName>
    </recommendedName>
</protein>
<dbReference type="InterPro" id="IPR025372">
    <property type="entry name" value="DUF4362"/>
</dbReference>
<name>A0A1B2DRH2_9BACL</name>
<feature type="chain" id="PRO_5038485907" description="DUF4362 domain-containing protein" evidence="1">
    <location>
        <begin position="21"/>
        <end position="186"/>
    </location>
</feature>
<sequence>MLKYASLVAAIALLAGCSSNNLVQTGHSPVTEPSPIVKEAEPTAITDPSGALESVFPKVEEPYLAEQAADNGDVVNVHGRYYNLDKWDAFIENIALKQSGKVRLTEYTIEGDPIFYELVYNGDAILYTFDNGMDAFGSDLGRPSTICEGIGTKQTDRGDEVYTLRGCDQDETAETFFWAADPDSAK</sequence>
<accession>A0A1B2DRH2</accession>
<dbReference type="PROSITE" id="PS51257">
    <property type="entry name" value="PROKAR_LIPOPROTEIN"/>
    <property type="match status" value="1"/>
</dbReference>
<keyword evidence="1" id="KW-0732">Signal</keyword>
<dbReference type="Pfam" id="PF14275">
    <property type="entry name" value="DUF4362"/>
    <property type="match status" value="1"/>
</dbReference>
<reference evidence="2" key="1">
    <citation type="submission" date="2016-08" db="EMBL/GenBank/DDBJ databases">
        <title>Complete Genome Seqeunce of Paenibacillus sp. BIHB 4019 from tea rhizoplane.</title>
        <authorList>
            <person name="Thakur R."/>
            <person name="Swarnkar M.K."/>
            <person name="Gulati A."/>
        </authorList>
    </citation>
    <scope>NUCLEOTIDE SEQUENCE [LARGE SCALE GENOMIC DNA]</scope>
    <source>
        <strain evidence="2">BIHB4019</strain>
    </source>
</reference>
<dbReference type="AlphaFoldDB" id="A0A1B2DRH2"/>
<evidence type="ECO:0008006" key="3">
    <source>
        <dbReference type="Google" id="ProtNLM"/>
    </source>
</evidence>